<dbReference type="SFLD" id="SFLDG00180">
    <property type="entry name" value="muconate_cycloisomerase"/>
    <property type="match status" value="1"/>
</dbReference>
<accession>A0A8J3A047</accession>
<dbReference type="InterPro" id="IPR029065">
    <property type="entry name" value="Enolase_C-like"/>
</dbReference>
<evidence type="ECO:0000313" key="9">
    <source>
        <dbReference type="EMBL" id="GGH92355.1"/>
    </source>
</evidence>
<dbReference type="InterPro" id="IPR036849">
    <property type="entry name" value="Enolase-like_C_sf"/>
</dbReference>
<dbReference type="InterPro" id="IPR013341">
    <property type="entry name" value="Mandelate_racemase_N_dom"/>
</dbReference>
<dbReference type="Proteomes" id="UP000621856">
    <property type="component" value="Unassembled WGS sequence"/>
</dbReference>
<comment type="similarity">
    <text evidence="1 7">Belongs to the mandelate racemase/muconate lactonizing enzyme family.</text>
</comment>
<feature type="active site" description="Proton acceptor; specific for (R)-substrate epimerization" evidence="5">
    <location>
        <position position="152"/>
    </location>
</feature>
<dbReference type="SUPFAM" id="SSF51604">
    <property type="entry name" value="Enolase C-terminal domain-like"/>
    <property type="match status" value="1"/>
</dbReference>
<organism evidence="9 10">
    <name type="scientific">Aquisalinus luteolus</name>
    <dbReference type="NCBI Taxonomy" id="1566827"/>
    <lineage>
        <taxon>Bacteria</taxon>
        <taxon>Pseudomonadati</taxon>
        <taxon>Pseudomonadota</taxon>
        <taxon>Alphaproteobacteria</taxon>
        <taxon>Parvularculales</taxon>
        <taxon>Parvularculaceae</taxon>
        <taxon>Aquisalinus</taxon>
    </lineage>
</organism>
<dbReference type="InterPro" id="IPR029017">
    <property type="entry name" value="Enolase-like_N"/>
</dbReference>
<evidence type="ECO:0000256" key="6">
    <source>
        <dbReference type="PIRSR" id="PIRSR634603-3"/>
    </source>
</evidence>
<dbReference type="RefSeq" id="WP_205967325.1">
    <property type="nucleotide sequence ID" value="NZ_BMGZ01000001.1"/>
</dbReference>
<dbReference type="InterPro" id="IPR013342">
    <property type="entry name" value="Mandelate_racemase_C"/>
</dbReference>
<evidence type="ECO:0000256" key="7">
    <source>
        <dbReference type="RuleBase" id="RU366006"/>
    </source>
</evidence>
<dbReference type="Pfam" id="PF13378">
    <property type="entry name" value="MR_MLE_C"/>
    <property type="match status" value="1"/>
</dbReference>
<proteinExistence type="inferred from homology"/>
<evidence type="ECO:0000256" key="2">
    <source>
        <dbReference type="ARBA" id="ARBA00022723"/>
    </source>
</evidence>
<keyword evidence="3 6" id="KW-0460">Magnesium</keyword>
<dbReference type="Gene3D" id="3.30.390.10">
    <property type="entry name" value="Enolase-like, N-terminal domain"/>
    <property type="match status" value="1"/>
</dbReference>
<dbReference type="EC" id="5.1.1.-" evidence="7"/>
<gene>
    <name evidence="9" type="ORF">GCM10011355_01660</name>
</gene>
<dbReference type="PANTHER" id="PTHR48080">
    <property type="entry name" value="D-GALACTONATE DEHYDRATASE-RELATED"/>
    <property type="match status" value="1"/>
</dbReference>
<dbReference type="PROSITE" id="PS00909">
    <property type="entry name" value="MR_MLE_2"/>
    <property type="match status" value="1"/>
</dbReference>
<feature type="active site" description="Proton acceptor; specific for (S)-substrate epimerization" evidence="5">
    <location>
        <position position="249"/>
    </location>
</feature>
<dbReference type="Pfam" id="PF02746">
    <property type="entry name" value="MR_MLE_N"/>
    <property type="match status" value="1"/>
</dbReference>
<evidence type="ECO:0000259" key="8">
    <source>
        <dbReference type="SMART" id="SM00922"/>
    </source>
</evidence>
<evidence type="ECO:0000313" key="10">
    <source>
        <dbReference type="Proteomes" id="UP000621856"/>
    </source>
</evidence>
<protein>
    <recommendedName>
        <fullName evidence="7">Dipeptide epimerase</fullName>
        <ecNumber evidence="7">5.1.1.-</ecNumber>
    </recommendedName>
</protein>
<dbReference type="GO" id="GO:0016855">
    <property type="term" value="F:racemase and epimerase activity, acting on amino acids and derivatives"/>
    <property type="evidence" value="ECO:0007669"/>
    <property type="project" value="UniProtKB-UniRule"/>
</dbReference>
<dbReference type="PANTHER" id="PTHR48080:SF3">
    <property type="entry name" value="ENOLASE SUPERFAMILY MEMBER DDB_G0284701"/>
    <property type="match status" value="1"/>
</dbReference>
<name>A0A8J3A047_9PROT</name>
<dbReference type="InterPro" id="IPR034603">
    <property type="entry name" value="Dipeptide_epimerase"/>
</dbReference>
<dbReference type="InterPro" id="IPR034593">
    <property type="entry name" value="DgoD-like"/>
</dbReference>
<evidence type="ECO:0000256" key="3">
    <source>
        <dbReference type="ARBA" id="ARBA00022842"/>
    </source>
</evidence>
<dbReference type="SFLD" id="SFLDS00001">
    <property type="entry name" value="Enolase"/>
    <property type="match status" value="1"/>
</dbReference>
<keyword evidence="4 7" id="KW-0413">Isomerase</keyword>
<evidence type="ECO:0000256" key="4">
    <source>
        <dbReference type="ARBA" id="ARBA00023235"/>
    </source>
</evidence>
<feature type="binding site" evidence="6">
    <location>
        <position position="204"/>
    </location>
    <ligand>
        <name>Mg(2+)</name>
        <dbReference type="ChEBI" id="CHEBI:18420"/>
    </ligand>
</feature>
<dbReference type="SUPFAM" id="SSF54826">
    <property type="entry name" value="Enolase N-terminal domain-like"/>
    <property type="match status" value="1"/>
</dbReference>
<evidence type="ECO:0000256" key="1">
    <source>
        <dbReference type="ARBA" id="ARBA00008031"/>
    </source>
</evidence>
<feature type="binding site" evidence="6">
    <location>
        <position position="227"/>
    </location>
    <ligand>
        <name>Mg(2+)</name>
        <dbReference type="ChEBI" id="CHEBI:18420"/>
    </ligand>
</feature>
<dbReference type="Gene3D" id="3.20.20.120">
    <property type="entry name" value="Enolase-like C-terminal domain"/>
    <property type="match status" value="1"/>
</dbReference>
<dbReference type="InterPro" id="IPR018110">
    <property type="entry name" value="Mandel_Rmase/mucon_lact_enz_CS"/>
</dbReference>
<reference evidence="9" key="1">
    <citation type="journal article" date="2014" name="Int. J. Syst. Evol. Microbiol.">
        <title>Complete genome sequence of Corynebacterium casei LMG S-19264T (=DSM 44701T), isolated from a smear-ripened cheese.</title>
        <authorList>
            <consortium name="US DOE Joint Genome Institute (JGI-PGF)"/>
            <person name="Walter F."/>
            <person name="Albersmeier A."/>
            <person name="Kalinowski J."/>
            <person name="Ruckert C."/>
        </authorList>
    </citation>
    <scope>NUCLEOTIDE SEQUENCE</scope>
    <source>
        <strain evidence="9">CGMCC 1.14984</strain>
    </source>
</reference>
<comment type="caution">
    <text evidence="9">The sequence shown here is derived from an EMBL/GenBank/DDBJ whole genome shotgun (WGS) entry which is preliminary data.</text>
</comment>
<dbReference type="SMART" id="SM00922">
    <property type="entry name" value="MR_MLE"/>
    <property type="match status" value="1"/>
</dbReference>
<dbReference type="GO" id="GO:0000287">
    <property type="term" value="F:magnesium ion binding"/>
    <property type="evidence" value="ECO:0007669"/>
    <property type="project" value="UniProtKB-ARBA"/>
</dbReference>
<dbReference type="EMBL" id="BMGZ01000001">
    <property type="protein sequence ID" value="GGH92355.1"/>
    <property type="molecule type" value="Genomic_DNA"/>
</dbReference>
<feature type="domain" description="Mandelate racemase/muconate lactonizing enzyme C-terminal" evidence="8">
    <location>
        <begin position="133"/>
        <end position="225"/>
    </location>
</feature>
<feature type="binding site" evidence="6">
    <location>
        <position position="178"/>
    </location>
    <ligand>
        <name>Mg(2+)</name>
        <dbReference type="ChEBI" id="CHEBI:18420"/>
    </ligand>
</feature>
<keyword evidence="2 6" id="KW-0479">Metal-binding</keyword>
<dbReference type="GO" id="GO:0009063">
    <property type="term" value="P:amino acid catabolic process"/>
    <property type="evidence" value="ECO:0007669"/>
    <property type="project" value="InterPro"/>
</dbReference>
<reference evidence="9" key="2">
    <citation type="submission" date="2020-09" db="EMBL/GenBank/DDBJ databases">
        <authorList>
            <person name="Sun Q."/>
            <person name="Zhou Y."/>
        </authorList>
    </citation>
    <scope>NUCLEOTIDE SEQUENCE</scope>
    <source>
        <strain evidence="9">CGMCC 1.14984</strain>
    </source>
</reference>
<evidence type="ECO:0000256" key="5">
    <source>
        <dbReference type="PIRSR" id="PIRSR634603-1"/>
    </source>
</evidence>
<comment type="cofactor">
    <cofactor evidence="6 7">
        <name>Mg(2+)</name>
        <dbReference type="ChEBI" id="CHEBI:18420"/>
    </cofactor>
    <text evidence="6 7">Binds 1 Mg(2+) ion per subunit.</text>
</comment>
<sequence length="345" mass="36961">MPARLTMTVEREKWPLREPFAITGHTFVDIDIVVVRLSDGTHTGSGEGVGVYYFKDTSAGMEKTLNAIRDAVEADPGREEIQSILPPGGARNALDSAYWDLDAQRLGKSAWQLAGLDEPKPLVTTFTIGAGDPETVGRTALSFKGAQAIKIKLTGEPVDVDRVNAVRQACPDVWIGVDANQGYTRASLEKALPHFAEAGVALVEQPLPMGQDQDLEGLECPIPLAADESVQSLPDIAAVAPYYHYINIKLDKCGGLTEGLKMAGAARERGMKVMVGNMVGTALSVGPAYLLGQLCDVVDLDSPFMLGSDRKPPVLYKDGYVICPPEIWGSRRSTNQPAPATLTAT</sequence>
<dbReference type="AlphaFoldDB" id="A0A8J3A047"/>
<dbReference type="CDD" id="cd03319">
    <property type="entry name" value="L-Ala-DL-Glu_epimerase"/>
    <property type="match status" value="1"/>
</dbReference>